<accession>A0A443RZ11</accession>
<dbReference type="AlphaFoldDB" id="A0A443RZ11"/>
<evidence type="ECO:0000313" key="2">
    <source>
        <dbReference type="Proteomes" id="UP000288716"/>
    </source>
</evidence>
<dbReference type="InterPro" id="IPR050951">
    <property type="entry name" value="Retrovirus_Pol_polyprotein"/>
</dbReference>
<dbReference type="PANTHER" id="PTHR37984">
    <property type="entry name" value="PROTEIN CBG26694"/>
    <property type="match status" value="1"/>
</dbReference>
<organism evidence="1 2">
    <name type="scientific">Leptotrombidium deliense</name>
    <dbReference type="NCBI Taxonomy" id="299467"/>
    <lineage>
        <taxon>Eukaryota</taxon>
        <taxon>Metazoa</taxon>
        <taxon>Ecdysozoa</taxon>
        <taxon>Arthropoda</taxon>
        <taxon>Chelicerata</taxon>
        <taxon>Arachnida</taxon>
        <taxon>Acari</taxon>
        <taxon>Acariformes</taxon>
        <taxon>Trombidiformes</taxon>
        <taxon>Prostigmata</taxon>
        <taxon>Anystina</taxon>
        <taxon>Parasitengona</taxon>
        <taxon>Trombiculoidea</taxon>
        <taxon>Trombiculidae</taxon>
        <taxon>Leptotrombidium</taxon>
    </lineage>
</organism>
<protein>
    <submittedName>
        <fullName evidence="1">Retrovirus-related Pol polyprotein from transposon-like protein</fullName>
    </submittedName>
</protein>
<proteinExistence type="predicted"/>
<dbReference type="EMBL" id="NCKV01017151">
    <property type="protein sequence ID" value="RWS20506.1"/>
    <property type="molecule type" value="Genomic_DNA"/>
</dbReference>
<dbReference type="GO" id="GO:0003676">
    <property type="term" value="F:nucleic acid binding"/>
    <property type="evidence" value="ECO:0007669"/>
    <property type="project" value="InterPro"/>
</dbReference>
<dbReference type="VEuPathDB" id="VectorBase:LDEU011534"/>
<dbReference type="OrthoDB" id="6819429at2759"/>
<dbReference type="Gene3D" id="3.30.420.10">
    <property type="entry name" value="Ribonuclease H-like superfamily/Ribonuclease H"/>
    <property type="match status" value="1"/>
</dbReference>
<dbReference type="STRING" id="299467.A0A443RZ11"/>
<dbReference type="InterPro" id="IPR036397">
    <property type="entry name" value="RNaseH_sf"/>
</dbReference>
<sequence length="221" mass="24882">MLTALGGKWDEKLQYVAFAYNTAVHEATGHSPFEAVFGRTALVPSDLRLGRKDFADVAAAGDPINKIAAKLKNVREKVKERLGVRGERQFQRLRGKCKDLVLNTGDLVMLNIPSGEHKPRGLSFKFHGAYRVLSKINDTSYEVEAMKPDVRGNVFRQVVHAKYMRPTHVVTDSVVAENNDNEESVCDNSNDPDYIPHVSKNNIVKRPRGRPRKNRELYLAI</sequence>
<name>A0A443RZ11_9ACAR</name>
<reference evidence="1 2" key="1">
    <citation type="journal article" date="2018" name="Gigascience">
        <title>Genomes of trombidid mites reveal novel predicted allergens and laterally-transferred genes associated with secondary metabolism.</title>
        <authorList>
            <person name="Dong X."/>
            <person name="Chaisiri K."/>
            <person name="Xia D."/>
            <person name="Armstrong S.D."/>
            <person name="Fang Y."/>
            <person name="Donnelly M.J."/>
            <person name="Kadowaki T."/>
            <person name="McGarry J.W."/>
            <person name="Darby A.C."/>
            <person name="Makepeace B.L."/>
        </authorList>
    </citation>
    <scope>NUCLEOTIDE SEQUENCE [LARGE SCALE GENOMIC DNA]</scope>
    <source>
        <strain evidence="1">UoL-UT</strain>
    </source>
</reference>
<keyword evidence="2" id="KW-1185">Reference proteome</keyword>
<dbReference type="Proteomes" id="UP000288716">
    <property type="component" value="Unassembled WGS sequence"/>
</dbReference>
<gene>
    <name evidence="1" type="ORF">B4U80_02469</name>
</gene>
<evidence type="ECO:0000313" key="1">
    <source>
        <dbReference type="EMBL" id="RWS20506.1"/>
    </source>
</evidence>
<dbReference type="PANTHER" id="PTHR37984:SF5">
    <property type="entry name" value="PROTEIN NYNRIN-LIKE"/>
    <property type="match status" value="1"/>
</dbReference>
<comment type="caution">
    <text evidence="1">The sequence shown here is derived from an EMBL/GenBank/DDBJ whole genome shotgun (WGS) entry which is preliminary data.</text>
</comment>